<proteinExistence type="predicted"/>
<sequence length="74" mass="9248">MPQVYCWELFHEELADMYLLYNMQLKDIMIEISTQYNFNPSQCTYRLKFAEWEFTKKQEFLYKDIYLVNKVKEL</sequence>
<comment type="caution">
    <text evidence="2">The sequence shown here is derived from an EMBL/GenBank/DDBJ whole genome shotgun (WGS) entry which is preliminary data.</text>
</comment>
<dbReference type="EMBL" id="NESQ01000617">
    <property type="protein sequence ID" value="PUU72249.1"/>
    <property type="molecule type" value="Genomic_DNA"/>
</dbReference>
<evidence type="ECO:0000313" key="2">
    <source>
        <dbReference type="EMBL" id="PUU72249.1"/>
    </source>
</evidence>
<organism evidence="2 3">
    <name type="scientific">Tuber borchii</name>
    <name type="common">White truffle</name>
    <dbReference type="NCBI Taxonomy" id="42251"/>
    <lineage>
        <taxon>Eukaryota</taxon>
        <taxon>Fungi</taxon>
        <taxon>Dikarya</taxon>
        <taxon>Ascomycota</taxon>
        <taxon>Pezizomycotina</taxon>
        <taxon>Pezizomycetes</taxon>
        <taxon>Pezizales</taxon>
        <taxon>Tuberaceae</taxon>
        <taxon>Tuber</taxon>
    </lineage>
</organism>
<keyword evidence="3" id="KW-1185">Reference proteome</keyword>
<evidence type="ECO:0000259" key="1">
    <source>
        <dbReference type="Pfam" id="PF14420"/>
    </source>
</evidence>
<dbReference type="AlphaFoldDB" id="A0A2T6Z9V2"/>
<dbReference type="OrthoDB" id="5308957at2759"/>
<dbReference type="InterPro" id="IPR025676">
    <property type="entry name" value="Clr5_dom"/>
</dbReference>
<feature type="domain" description="Clr5" evidence="1">
    <location>
        <begin position="5"/>
        <end position="56"/>
    </location>
</feature>
<dbReference type="Pfam" id="PF14420">
    <property type="entry name" value="Clr5"/>
    <property type="match status" value="1"/>
</dbReference>
<reference evidence="2 3" key="1">
    <citation type="submission" date="2017-04" db="EMBL/GenBank/DDBJ databases">
        <title>Draft genome sequence of Tuber borchii Vittad., a whitish edible truffle.</title>
        <authorList>
            <consortium name="DOE Joint Genome Institute"/>
            <person name="Murat C."/>
            <person name="Kuo A."/>
            <person name="Barry K.W."/>
            <person name="Clum A."/>
            <person name="Dockter R.B."/>
            <person name="Fauchery L."/>
            <person name="Iotti M."/>
            <person name="Kohler A."/>
            <person name="Labutti K."/>
            <person name="Lindquist E.A."/>
            <person name="Lipzen A."/>
            <person name="Ohm R.A."/>
            <person name="Wang M."/>
            <person name="Grigoriev I.V."/>
            <person name="Zambonelli A."/>
            <person name="Martin F.M."/>
        </authorList>
    </citation>
    <scope>NUCLEOTIDE SEQUENCE [LARGE SCALE GENOMIC DNA]</scope>
    <source>
        <strain evidence="2 3">Tbo3840</strain>
    </source>
</reference>
<evidence type="ECO:0000313" key="3">
    <source>
        <dbReference type="Proteomes" id="UP000244722"/>
    </source>
</evidence>
<dbReference type="Proteomes" id="UP000244722">
    <property type="component" value="Unassembled WGS sequence"/>
</dbReference>
<protein>
    <recommendedName>
        <fullName evidence="1">Clr5 domain-containing protein</fullName>
    </recommendedName>
</protein>
<accession>A0A2T6Z9V2</accession>
<name>A0A2T6Z9V2_TUBBO</name>
<gene>
    <name evidence="2" type="ORF">B9Z19DRAFT_1138403</name>
</gene>